<feature type="transmembrane region" description="Helical" evidence="7">
    <location>
        <begin position="57"/>
        <end position="77"/>
    </location>
</feature>
<dbReference type="SUPFAM" id="SSF90123">
    <property type="entry name" value="ABC transporter transmembrane region"/>
    <property type="match status" value="1"/>
</dbReference>
<evidence type="ECO:0000256" key="1">
    <source>
        <dbReference type="ARBA" id="ARBA00004651"/>
    </source>
</evidence>
<dbReference type="RefSeq" id="WP_082919512.1">
    <property type="nucleotide sequence ID" value="NZ_JBHSFZ010000064.1"/>
</dbReference>
<dbReference type="NCBIfam" id="TIGR01842">
    <property type="entry name" value="type_I_sec_PrtD"/>
    <property type="match status" value="1"/>
</dbReference>
<dbReference type="PANTHER" id="PTHR24221:SF248">
    <property type="entry name" value="ABC TRANSPORTER TRANSMEMBRANE REGION"/>
    <property type="match status" value="1"/>
</dbReference>
<dbReference type="PANTHER" id="PTHR24221">
    <property type="entry name" value="ATP-BINDING CASSETTE SUB-FAMILY B"/>
    <property type="match status" value="1"/>
</dbReference>
<dbReference type="InterPro" id="IPR010128">
    <property type="entry name" value="ATPase_T1SS_PrtD-like"/>
</dbReference>
<evidence type="ECO:0000256" key="3">
    <source>
        <dbReference type="ARBA" id="ARBA00022741"/>
    </source>
</evidence>
<evidence type="ECO:0000259" key="8">
    <source>
        <dbReference type="PROSITE" id="PS50893"/>
    </source>
</evidence>
<dbReference type="PROSITE" id="PS50893">
    <property type="entry name" value="ABC_TRANSPORTER_2"/>
    <property type="match status" value="1"/>
</dbReference>
<comment type="caution">
    <text evidence="10">The sequence shown here is derived from an EMBL/GenBank/DDBJ whole genome shotgun (WGS) entry which is preliminary data.</text>
</comment>
<evidence type="ECO:0000313" key="11">
    <source>
        <dbReference type="Proteomes" id="UP001595957"/>
    </source>
</evidence>
<sequence>MMLDLGHPSDIMAQALSSCRRHFLSSLIFSALLNLLYIAPVLYMLQVYDRVVSEHGTTTLLFLTLILLISLAALSLLEFVRSRLLVRASVRLDRQLSGVLLDTTLMRRGPTADTMNKQVLREFDTLRQALTGPTILTIFDIPWSPIYVIICFIIHPAIAALAVAGGAVLLFITFRNERQTSQPLTRANEAASKAYVSQEQTLAGAEIIRALGMRQALVHRHLAERQTMLRLQTEASFAGGRHVALSKFIRLSLQSLALGLGAWLAVNNAISAGAIFAASFLVGRALAPIDQLLNTWRSFVKARGSYETLNDLLAAREADIALTQLPAPAGRIVAEHVTLLSANQEAAILADISFAVEPGEVIAIVGPSGAGKSTLLRMLSGASRPHRGTIRFDGADIRDWDTERLAPYVGYLPQDTSLFPGSIRDNIARFQNCLSNDESAIDAAVVEAARASGVHDMILRLSGGYNQMLGWGGRGLSAGQAQRVGLARALYGNPHIIFLDEPNAHLDAEGEVQLVATLADLKKKNASVIVVAHRMGILGVVDKIMVMRDGRIETFGPRDEVLGRLKAIRSNDQNPVKVAEA</sequence>
<dbReference type="SMART" id="SM00382">
    <property type="entry name" value="AAA"/>
    <property type="match status" value="1"/>
</dbReference>
<evidence type="ECO:0000256" key="5">
    <source>
        <dbReference type="ARBA" id="ARBA00022989"/>
    </source>
</evidence>
<feature type="domain" description="ABC transporter" evidence="8">
    <location>
        <begin position="332"/>
        <end position="574"/>
    </location>
</feature>
<accession>A0ABV9F7R0</accession>
<dbReference type="PROSITE" id="PS50929">
    <property type="entry name" value="ABC_TM1F"/>
    <property type="match status" value="1"/>
</dbReference>
<dbReference type="Pfam" id="PF00664">
    <property type="entry name" value="ABC_membrane"/>
    <property type="match status" value="1"/>
</dbReference>
<keyword evidence="3" id="KW-0547">Nucleotide-binding</keyword>
<keyword evidence="5 7" id="KW-1133">Transmembrane helix</keyword>
<comment type="subcellular location">
    <subcellularLocation>
        <location evidence="1">Cell membrane</location>
        <topology evidence="1">Multi-pass membrane protein</topology>
    </subcellularLocation>
</comment>
<evidence type="ECO:0000259" key="9">
    <source>
        <dbReference type="PROSITE" id="PS50929"/>
    </source>
</evidence>
<keyword evidence="6 7" id="KW-0472">Membrane</keyword>
<evidence type="ECO:0000313" key="10">
    <source>
        <dbReference type="EMBL" id="MFC4596054.1"/>
    </source>
</evidence>
<feature type="domain" description="ABC transmembrane type-1" evidence="9">
    <location>
        <begin position="26"/>
        <end position="301"/>
    </location>
</feature>
<name>A0ABV9F7R0_9SPHN</name>
<dbReference type="InterPro" id="IPR039421">
    <property type="entry name" value="Type_1_exporter"/>
</dbReference>
<feature type="transmembrane region" description="Helical" evidence="7">
    <location>
        <begin position="146"/>
        <end position="172"/>
    </location>
</feature>
<proteinExistence type="predicted"/>
<evidence type="ECO:0000256" key="7">
    <source>
        <dbReference type="SAM" id="Phobius"/>
    </source>
</evidence>
<protein>
    <submittedName>
        <fullName evidence="10">Type I secretion system permease/ATPase</fullName>
    </submittedName>
</protein>
<feature type="transmembrane region" description="Helical" evidence="7">
    <location>
        <begin position="23"/>
        <end position="45"/>
    </location>
</feature>
<keyword evidence="11" id="KW-1185">Reference proteome</keyword>
<dbReference type="Proteomes" id="UP001595957">
    <property type="component" value="Unassembled WGS sequence"/>
</dbReference>
<keyword evidence="2 7" id="KW-0812">Transmembrane</keyword>
<organism evidence="10 11">
    <name type="scientific">Sphingobium tyrosinilyticum</name>
    <dbReference type="NCBI Taxonomy" id="2715436"/>
    <lineage>
        <taxon>Bacteria</taxon>
        <taxon>Pseudomonadati</taxon>
        <taxon>Pseudomonadota</taxon>
        <taxon>Alphaproteobacteria</taxon>
        <taxon>Sphingomonadales</taxon>
        <taxon>Sphingomonadaceae</taxon>
        <taxon>Sphingobium</taxon>
    </lineage>
</organism>
<dbReference type="SUPFAM" id="SSF52540">
    <property type="entry name" value="P-loop containing nucleoside triphosphate hydrolases"/>
    <property type="match status" value="1"/>
</dbReference>
<evidence type="ECO:0000256" key="6">
    <source>
        <dbReference type="ARBA" id="ARBA00023136"/>
    </source>
</evidence>
<dbReference type="Gene3D" id="3.40.50.300">
    <property type="entry name" value="P-loop containing nucleotide triphosphate hydrolases"/>
    <property type="match status" value="1"/>
</dbReference>
<dbReference type="InterPro" id="IPR036640">
    <property type="entry name" value="ABC1_TM_sf"/>
</dbReference>
<gene>
    <name evidence="10" type="ORF">ACFO3E_18035</name>
</gene>
<dbReference type="PROSITE" id="PS00211">
    <property type="entry name" value="ABC_TRANSPORTER_1"/>
    <property type="match status" value="1"/>
</dbReference>
<dbReference type="InterPro" id="IPR003593">
    <property type="entry name" value="AAA+_ATPase"/>
</dbReference>
<dbReference type="InterPro" id="IPR011527">
    <property type="entry name" value="ABC1_TM_dom"/>
</dbReference>
<dbReference type="Gene3D" id="1.20.1560.10">
    <property type="entry name" value="ABC transporter type 1, transmembrane domain"/>
    <property type="match status" value="1"/>
</dbReference>
<evidence type="ECO:0000256" key="2">
    <source>
        <dbReference type="ARBA" id="ARBA00022692"/>
    </source>
</evidence>
<dbReference type="EMBL" id="JBHSFZ010000064">
    <property type="protein sequence ID" value="MFC4596054.1"/>
    <property type="molecule type" value="Genomic_DNA"/>
</dbReference>
<evidence type="ECO:0000256" key="4">
    <source>
        <dbReference type="ARBA" id="ARBA00022840"/>
    </source>
</evidence>
<dbReference type="InterPro" id="IPR017871">
    <property type="entry name" value="ABC_transporter-like_CS"/>
</dbReference>
<dbReference type="InterPro" id="IPR003439">
    <property type="entry name" value="ABC_transporter-like_ATP-bd"/>
</dbReference>
<reference evidence="11" key="1">
    <citation type="journal article" date="2019" name="Int. J. Syst. Evol. Microbiol.">
        <title>The Global Catalogue of Microorganisms (GCM) 10K type strain sequencing project: providing services to taxonomists for standard genome sequencing and annotation.</title>
        <authorList>
            <consortium name="The Broad Institute Genomics Platform"/>
            <consortium name="The Broad Institute Genome Sequencing Center for Infectious Disease"/>
            <person name="Wu L."/>
            <person name="Ma J."/>
        </authorList>
    </citation>
    <scope>NUCLEOTIDE SEQUENCE [LARGE SCALE GENOMIC DNA]</scope>
    <source>
        <strain evidence="11">NBRC 103632</strain>
    </source>
</reference>
<keyword evidence="4" id="KW-0067">ATP-binding</keyword>
<dbReference type="Pfam" id="PF00005">
    <property type="entry name" value="ABC_tran"/>
    <property type="match status" value="1"/>
</dbReference>
<dbReference type="InterPro" id="IPR027417">
    <property type="entry name" value="P-loop_NTPase"/>
</dbReference>